<feature type="signal peptide" evidence="2">
    <location>
        <begin position="1"/>
        <end position="27"/>
    </location>
</feature>
<evidence type="ECO:0008006" key="5">
    <source>
        <dbReference type="Google" id="ProtNLM"/>
    </source>
</evidence>
<keyword evidence="4" id="KW-1185">Reference proteome</keyword>
<keyword evidence="2" id="KW-0732">Signal</keyword>
<accession>A0ABW6SRJ6</accession>
<dbReference type="Proteomes" id="UP001602013">
    <property type="component" value="Unassembled WGS sequence"/>
</dbReference>
<evidence type="ECO:0000313" key="4">
    <source>
        <dbReference type="Proteomes" id="UP001602013"/>
    </source>
</evidence>
<sequence length="146" mass="15366">MIKFVKAGALTLGAITAVALLPAAAEAASPQSICGAGYTLVKDGSRAIKTKKGEQLAVTHLLYNGRTGKNCAVTIKTKYIGKPSYTYVGLNVKNGTDAGEGAWFDRYAGPIYVNARHKCVRYSGKASSPDGKKKAFGGRDKFDNCG</sequence>
<dbReference type="RefSeq" id="WP_387412664.1">
    <property type="nucleotide sequence ID" value="NZ_JBIASD010000011.1"/>
</dbReference>
<proteinExistence type="predicted"/>
<evidence type="ECO:0000313" key="3">
    <source>
        <dbReference type="EMBL" id="MFF3667621.1"/>
    </source>
</evidence>
<feature type="chain" id="PRO_5046598495" description="Spore-associated protein A" evidence="2">
    <location>
        <begin position="28"/>
        <end position="146"/>
    </location>
</feature>
<protein>
    <recommendedName>
        <fullName evidence="5">Spore-associated protein A</fullName>
    </recommendedName>
</protein>
<evidence type="ECO:0000256" key="1">
    <source>
        <dbReference type="SAM" id="MobiDB-lite"/>
    </source>
</evidence>
<evidence type="ECO:0000256" key="2">
    <source>
        <dbReference type="SAM" id="SignalP"/>
    </source>
</evidence>
<dbReference type="EMBL" id="JBIASD010000011">
    <property type="protein sequence ID" value="MFF3667621.1"/>
    <property type="molecule type" value="Genomic_DNA"/>
</dbReference>
<gene>
    <name evidence="3" type="ORF">ACFYXI_18650</name>
</gene>
<feature type="region of interest" description="Disordered" evidence="1">
    <location>
        <begin position="123"/>
        <end position="146"/>
    </location>
</feature>
<name>A0ABW6SRJ6_9ACTN</name>
<reference evidence="3 4" key="1">
    <citation type="submission" date="2024-10" db="EMBL/GenBank/DDBJ databases">
        <title>The Natural Products Discovery Center: Release of the First 8490 Sequenced Strains for Exploring Actinobacteria Biosynthetic Diversity.</title>
        <authorList>
            <person name="Kalkreuter E."/>
            <person name="Kautsar S.A."/>
            <person name="Yang D."/>
            <person name="Bader C.D."/>
            <person name="Teijaro C.N."/>
            <person name="Fluegel L."/>
            <person name="Davis C.M."/>
            <person name="Simpson J.R."/>
            <person name="Lauterbach L."/>
            <person name="Steele A.D."/>
            <person name="Gui C."/>
            <person name="Meng S."/>
            <person name="Li G."/>
            <person name="Viehrig K."/>
            <person name="Ye F."/>
            <person name="Su P."/>
            <person name="Kiefer A.F."/>
            <person name="Nichols A."/>
            <person name="Cepeda A.J."/>
            <person name="Yan W."/>
            <person name="Fan B."/>
            <person name="Jiang Y."/>
            <person name="Adhikari A."/>
            <person name="Zheng C.-J."/>
            <person name="Schuster L."/>
            <person name="Cowan T.M."/>
            <person name="Smanski M.J."/>
            <person name="Chevrette M.G."/>
            <person name="De Carvalho L.P.S."/>
            <person name="Shen B."/>
        </authorList>
    </citation>
    <scope>NUCLEOTIDE SEQUENCE [LARGE SCALE GENOMIC DNA]</scope>
    <source>
        <strain evidence="3 4">NPDC002173</strain>
    </source>
</reference>
<feature type="compositionally biased region" description="Basic and acidic residues" evidence="1">
    <location>
        <begin position="130"/>
        <end position="146"/>
    </location>
</feature>
<comment type="caution">
    <text evidence="3">The sequence shown here is derived from an EMBL/GenBank/DDBJ whole genome shotgun (WGS) entry which is preliminary data.</text>
</comment>
<organism evidence="3 4">
    <name type="scientific">Microtetraspora malaysiensis</name>
    <dbReference type="NCBI Taxonomy" id="161358"/>
    <lineage>
        <taxon>Bacteria</taxon>
        <taxon>Bacillati</taxon>
        <taxon>Actinomycetota</taxon>
        <taxon>Actinomycetes</taxon>
        <taxon>Streptosporangiales</taxon>
        <taxon>Streptosporangiaceae</taxon>
        <taxon>Microtetraspora</taxon>
    </lineage>
</organism>